<dbReference type="InterPro" id="IPR025072">
    <property type="entry name" value="Fur_reg_FbpA"/>
</dbReference>
<evidence type="ECO:0000313" key="1">
    <source>
        <dbReference type="EMBL" id="MDQ0226649.1"/>
    </source>
</evidence>
<comment type="caution">
    <text evidence="1">The sequence shown here is derived from an EMBL/GenBank/DDBJ whole genome shotgun (WGS) entry which is preliminary data.</text>
</comment>
<protein>
    <recommendedName>
        <fullName evidence="3">Fur-regulated basic protein FbpA</fullName>
    </recommendedName>
</protein>
<name>A0ABT9Z317_9BACI</name>
<dbReference type="Pfam" id="PF13076">
    <property type="entry name" value="Fur_reg_FbpA"/>
    <property type="match status" value="1"/>
</dbReference>
<dbReference type="EMBL" id="JAUSTZ010000006">
    <property type="protein sequence ID" value="MDQ0226649.1"/>
    <property type="molecule type" value="Genomic_DNA"/>
</dbReference>
<evidence type="ECO:0000313" key="2">
    <source>
        <dbReference type="Proteomes" id="UP001232245"/>
    </source>
</evidence>
<accession>A0ABT9Z317</accession>
<gene>
    <name evidence="1" type="ORF">J2S02_002994</name>
</gene>
<sequence>MSTQLRKLIELRKTQLINKLLQAGIYKSSEKQLYELSVSELEKECQVINHANK</sequence>
<organism evidence="1 2">
    <name type="scientific">Metabacillus niabensis</name>
    <dbReference type="NCBI Taxonomy" id="324854"/>
    <lineage>
        <taxon>Bacteria</taxon>
        <taxon>Bacillati</taxon>
        <taxon>Bacillota</taxon>
        <taxon>Bacilli</taxon>
        <taxon>Bacillales</taxon>
        <taxon>Bacillaceae</taxon>
        <taxon>Metabacillus</taxon>
    </lineage>
</organism>
<dbReference type="Proteomes" id="UP001232245">
    <property type="component" value="Unassembled WGS sequence"/>
</dbReference>
<reference evidence="1 2" key="1">
    <citation type="submission" date="2023-07" db="EMBL/GenBank/DDBJ databases">
        <title>Genomic Encyclopedia of Type Strains, Phase IV (KMG-IV): sequencing the most valuable type-strain genomes for metagenomic binning, comparative biology and taxonomic classification.</title>
        <authorList>
            <person name="Goeker M."/>
        </authorList>
    </citation>
    <scope>NUCLEOTIDE SEQUENCE [LARGE SCALE GENOMIC DNA]</scope>
    <source>
        <strain evidence="1 2">DSM 17723</strain>
    </source>
</reference>
<proteinExistence type="predicted"/>
<keyword evidence="2" id="KW-1185">Reference proteome</keyword>
<evidence type="ECO:0008006" key="3">
    <source>
        <dbReference type="Google" id="ProtNLM"/>
    </source>
</evidence>
<dbReference type="RefSeq" id="WP_095300308.1">
    <property type="nucleotide sequence ID" value="NZ_CADEPK010000031.1"/>
</dbReference>